<evidence type="ECO:0000259" key="2">
    <source>
        <dbReference type="PROSITE" id="PS50234"/>
    </source>
</evidence>
<dbReference type="Pfam" id="PF06707">
    <property type="entry name" value="DUF1194"/>
    <property type="match status" value="1"/>
</dbReference>
<proteinExistence type="predicted"/>
<dbReference type="InterPro" id="IPR010607">
    <property type="entry name" value="DUF1194"/>
</dbReference>
<reference evidence="3 4" key="1">
    <citation type="submission" date="2017-07" db="EMBL/GenBank/DDBJ databases">
        <title>Whole genome sequence of Azospirillum brasilense 2A1, a potential biofertilizer strain.</title>
        <authorList>
            <person name="Fontana C.A."/>
            <person name="Toffoli L.M."/>
            <person name="Salazar S.M."/>
            <person name="Puglisi E."/>
            <person name="Pedraza R."/>
            <person name="Bassi D."/>
            <person name="Cocconcelli P.S."/>
        </authorList>
    </citation>
    <scope>NUCLEOTIDE SEQUENCE [LARGE SCALE GENOMIC DNA]</scope>
    <source>
        <strain evidence="3 4">2A1</strain>
        <plasmid evidence="3">unnamed</plasmid>
    </source>
</reference>
<dbReference type="Gene3D" id="3.40.50.410">
    <property type="entry name" value="von Willebrand factor, type A domain"/>
    <property type="match status" value="1"/>
</dbReference>
<dbReference type="CDD" id="cd00198">
    <property type="entry name" value="vWFA"/>
    <property type="match status" value="1"/>
</dbReference>
<keyword evidence="1" id="KW-0732">Signal</keyword>
<dbReference type="SUPFAM" id="SSF53300">
    <property type="entry name" value="vWA-like"/>
    <property type="match status" value="1"/>
</dbReference>
<dbReference type="InterPro" id="IPR002035">
    <property type="entry name" value="VWF_A"/>
</dbReference>
<dbReference type="AlphaFoldDB" id="A0A235HB73"/>
<feature type="signal peptide" evidence="1">
    <location>
        <begin position="1"/>
        <end position="19"/>
    </location>
</feature>
<feature type="chain" id="PRO_5012398689" description="VWFA domain-containing protein" evidence="1">
    <location>
        <begin position="20"/>
        <end position="260"/>
    </location>
</feature>
<comment type="caution">
    <text evidence="3">The sequence shown here is derived from an EMBL/GenBank/DDBJ whole genome shotgun (WGS) entry which is preliminary data.</text>
</comment>
<keyword evidence="3" id="KW-0614">Plasmid</keyword>
<geneLocation type="plasmid" evidence="3">
    <name>unnamed</name>
</geneLocation>
<dbReference type="InterPro" id="IPR036465">
    <property type="entry name" value="vWFA_dom_sf"/>
</dbReference>
<dbReference type="PROSITE" id="PS50234">
    <property type="entry name" value="VWFA"/>
    <property type="match status" value="1"/>
</dbReference>
<evidence type="ECO:0000256" key="1">
    <source>
        <dbReference type="SAM" id="SignalP"/>
    </source>
</evidence>
<feature type="domain" description="VWFA" evidence="2">
    <location>
        <begin position="46"/>
        <end position="236"/>
    </location>
</feature>
<evidence type="ECO:0000313" key="3">
    <source>
        <dbReference type="EMBL" id="OYD82998.1"/>
    </source>
</evidence>
<protein>
    <recommendedName>
        <fullName evidence="2">VWFA domain-containing protein</fullName>
    </recommendedName>
</protein>
<accession>A0A235HB73</accession>
<sequence length="260" mass="27489">MRRRTILALPAFLAGAWLAGPLRAEPPLQAESKAKKAPAGRRVALELVLAVDGSASITDGDLEFQLQGHAAAFRNPDVSEAVTAGGAAATLVVFSGPHSLRVLVPWTPLTSAEEVAAFADRIDKAPRGFQGDSTALGSAIEESAKLFAGNGFDAARRVIDIVSNGFSNSGPDPAGVRDRVERQGITINALAILDEFPWLEEYYQENVVGGMNCFVKTAMDRDSFVEALRQKLIQEIAALPAPRSAIATTAHVAVARTESA</sequence>
<dbReference type="RefSeq" id="WP_094304840.1">
    <property type="nucleotide sequence ID" value="NZ_NOWT01000017.1"/>
</dbReference>
<organism evidence="3 4">
    <name type="scientific">Azospirillum brasilense</name>
    <dbReference type="NCBI Taxonomy" id="192"/>
    <lineage>
        <taxon>Bacteria</taxon>
        <taxon>Pseudomonadati</taxon>
        <taxon>Pseudomonadota</taxon>
        <taxon>Alphaproteobacteria</taxon>
        <taxon>Rhodospirillales</taxon>
        <taxon>Azospirillaceae</taxon>
        <taxon>Azospirillum</taxon>
    </lineage>
</organism>
<evidence type="ECO:0000313" key="4">
    <source>
        <dbReference type="Proteomes" id="UP000215367"/>
    </source>
</evidence>
<gene>
    <name evidence="3" type="ORF">CHT98_17815</name>
</gene>
<dbReference type="Proteomes" id="UP000215367">
    <property type="component" value="Unassembled WGS sequence"/>
</dbReference>
<dbReference type="EMBL" id="NOWT01000017">
    <property type="protein sequence ID" value="OYD82998.1"/>
    <property type="molecule type" value="Genomic_DNA"/>
</dbReference>
<name>A0A235HB73_AZOBR</name>